<evidence type="ECO:0000256" key="1">
    <source>
        <dbReference type="ARBA" id="ARBA00004606"/>
    </source>
</evidence>
<evidence type="ECO:0000256" key="9">
    <source>
        <dbReference type="ARBA" id="ARBA00023180"/>
    </source>
</evidence>
<proteinExistence type="inferred from homology"/>
<comment type="subcellular location">
    <subcellularLocation>
        <location evidence="1">Membrane</location>
        <topology evidence="1">Single-pass type II membrane protein</topology>
    </subcellularLocation>
</comment>
<dbReference type="OrthoDB" id="5841599at2759"/>
<dbReference type="PANTHER" id="PTHR19297:SF185">
    <property type="entry name" value="BETA-1,3-GALACTOSYL-O-GLYCOSYL-GLYCOPROTEIN BETA-1,6-N-ACETYLGLUCOSAMINYLTRANSFERASE 3"/>
    <property type="match status" value="1"/>
</dbReference>
<reference evidence="12" key="1">
    <citation type="submission" date="2020-10" db="EMBL/GenBank/DDBJ databases">
        <authorList>
            <person name="Kikuchi T."/>
        </authorList>
    </citation>
    <scope>NUCLEOTIDE SEQUENCE</scope>
    <source>
        <strain evidence="12">NKZ352</strain>
    </source>
</reference>
<dbReference type="PANTHER" id="PTHR19297">
    <property type="entry name" value="GLYCOSYLTRANSFERASE 14 FAMILY MEMBER"/>
    <property type="match status" value="1"/>
</dbReference>
<comment type="similarity">
    <text evidence="10">Belongs to the glycosyltransferase 14 family.</text>
</comment>
<evidence type="ECO:0000256" key="5">
    <source>
        <dbReference type="ARBA" id="ARBA00022692"/>
    </source>
</evidence>
<evidence type="ECO:0000256" key="8">
    <source>
        <dbReference type="ARBA" id="ARBA00023136"/>
    </source>
</evidence>
<dbReference type="GO" id="GO:0016020">
    <property type="term" value="C:membrane"/>
    <property type="evidence" value="ECO:0007669"/>
    <property type="project" value="UniProtKB-SubCell"/>
</dbReference>
<dbReference type="AlphaFoldDB" id="A0A8S1HFS7"/>
<evidence type="ECO:0000256" key="7">
    <source>
        <dbReference type="ARBA" id="ARBA00022989"/>
    </source>
</evidence>
<keyword evidence="13" id="KW-1185">Reference proteome</keyword>
<comment type="pathway">
    <text evidence="2">Protein modification; protein glycosylation.</text>
</comment>
<accession>A0A8S1HFS7</accession>
<gene>
    <name evidence="12" type="ORF">CAUJ_LOCUS10658</name>
</gene>
<evidence type="ECO:0000256" key="11">
    <source>
        <dbReference type="SAM" id="Phobius"/>
    </source>
</evidence>
<keyword evidence="7 11" id="KW-1133">Transmembrane helix</keyword>
<protein>
    <submittedName>
        <fullName evidence="12">Uncharacterized protein</fullName>
    </submittedName>
</protein>
<evidence type="ECO:0000256" key="3">
    <source>
        <dbReference type="ARBA" id="ARBA00022676"/>
    </source>
</evidence>
<evidence type="ECO:0000313" key="13">
    <source>
        <dbReference type="Proteomes" id="UP000835052"/>
    </source>
</evidence>
<keyword evidence="8 11" id="KW-0472">Membrane</keyword>
<dbReference type="GO" id="GO:0008375">
    <property type="term" value="F:acetylglucosaminyltransferase activity"/>
    <property type="evidence" value="ECO:0007669"/>
    <property type="project" value="TreeGrafter"/>
</dbReference>
<evidence type="ECO:0000256" key="2">
    <source>
        <dbReference type="ARBA" id="ARBA00004922"/>
    </source>
</evidence>
<feature type="transmembrane region" description="Helical" evidence="11">
    <location>
        <begin position="81"/>
        <end position="102"/>
    </location>
</feature>
<comment type="caution">
    <text evidence="12">The sequence shown here is derived from an EMBL/GenBank/DDBJ whole genome shotgun (WGS) entry which is preliminary data.</text>
</comment>
<keyword evidence="5 11" id="KW-0812">Transmembrane</keyword>
<organism evidence="12 13">
    <name type="scientific">Caenorhabditis auriculariae</name>
    <dbReference type="NCBI Taxonomy" id="2777116"/>
    <lineage>
        <taxon>Eukaryota</taxon>
        <taxon>Metazoa</taxon>
        <taxon>Ecdysozoa</taxon>
        <taxon>Nematoda</taxon>
        <taxon>Chromadorea</taxon>
        <taxon>Rhabditida</taxon>
        <taxon>Rhabditina</taxon>
        <taxon>Rhabditomorpha</taxon>
        <taxon>Rhabditoidea</taxon>
        <taxon>Rhabditidae</taxon>
        <taxon>Peloderinae</taxon>
        <taxon>Caenorhabditis</taxon>
    </lineage>
</organism>
<keyword evidence="9" id="KW-0325">Glycoprotein</keyword>
<evidence type="ECO:0000313" key="12">
    <source>
        <dbReference type="EMBL" id="CAD6194739.1"/>
    </source>
</evidence>
<keyword evidence="4" id="KW-0808">Transferase</keyword>
<evidence type="ECO:0000256" key="4">
    <source>
        <dbReference type="ARBA" id="ARBA00022679"/>
    </source>
</evidence>
<dbReference type="InterPro" id="IPR003406">
    <property type="entry name" value="Glyco_trans_14"/>
</dbReference>
<evidence type="ECO:0000256" key="6">
    <source>
        <dbReference type="ARBA" id="ARBA00022968"/>
    </source>
</evidence>
<keyword evidence="6" id="KW-0735">Signal-anchor</keyword>
<keyword evidence="3" id="KW-0328">Glycosyltransferase</keyword>
<evidence type="ECO:0000256" key="10">
    <source>
        <dbReference type="ARBA" id="ARBA00038150"/>
    </source>
</evidence>
<dbReference type="Pfam" id="PF02485">
    <property type="entry name" value="Branch"/>
    <property type="match status" value="1"/>
</dbReference>
<dbReference type="Proteomes" id="UP000835052">
    <property type="component" value="Unassembled WGS sequence"/>
</dbReference>
<name>A0A8S1HFS7_9PELO</name>
<sequence length="348" mass="40165">MVVRFGRFYERRQSDGVTGRLQLALDPPPFGGQIQQWNENKKYSYSETVNTSPVWAIRGPDDGSSLEELELMLGLKRFGRLFFLAFYVVAAWFLCSLLLQYFRSQIAGEYTNWNFDAERYEEEILYSTDRCATVKRLFRFNEEPLSSEEAAYPLAYGMIVYKDIVQVLLMLSSFYHPQNEYCLAVSGSSKPFFSIWPRIFPDQRGRIFWGSFEIINATYGCMEMLTKKKSNWQYFQYLSGVDAPPQDKPRNGSDFQSDERHFQLGDKVFPKGALEKEKCKMSDSPLPLFKSSLSALVPRSAAEEIVSSEKTHDLMMFLNGTGIPDEGFWSTLGANRKKFPIPGIYRRQ</sequence>
<dbReference type="EMBL" id="CAJGYM010000047">
    <property type="protein sequence ID" value="CAD6194739.1"/>
    <property type="molecule type" value="Genomic_DNA"/>
</dbReference>